<proteinExistence type="predicted"/>
<dbReference type="EMBL" id="JBJUIK010000016">
    <property type="protein sequence ID" value="KAL3500071.1"/>
    <property type="molecule type" value="Genomic_DNA"/>
</dbReference>
<dbReference type="Proteomes" id="UP001630127">
    <property type="component" value="Unassembled WGS sequence"/>
</dbReference>
<sequence>MIRQSEQAKFFFECLKRSISFFMGNYSCEIWLNPSYLANDQPAKELIVTDKDLARIRELSKLSLMAKPVGCSFGFQYFDYKIRYIWKPKVNIEVSDLSYDFFITRFIEG</sequence>
<accession>A0ABD2XZ83</accession>
<comment type="caution">
    <text evidence="1">The sequence shown here is derived from an EMBL/GenBank/DDBJ whole genome shotgun (WGS) entry which is preliminary data.</text>
</comment>
<gene>
    <name evidence="1" type="ORF">ACH5RR_039164</name>
</gene>
<protein>
    <submittedName>
        <fullName evidence="1">Uncharacterized protein</fullName>
    </submittedName>
</protein>
<organism evidence="1 2">
    <name type="scientific">Cinchona calisaya</name>
    <dbReference type="NCBI Taxonomy" id="153742"/>
    <lineage>
        <taxon>Eukaryota</taxon>
        <taxon>Viridiplantae</taxon>
        <taxon>Streptophyta</taxon>
        <taxon>Embryophyta</taxon>
        <taxon>Tracheophyta</taxon>
        <taxon>Spermatophyta</taxon>
        <taxon>Magnoliopsida</taxon>
        <taxon>eudicotyledons</taxon>
        <taxon>Gunneridae</taxon>
        <taxon>Pentapetalae</taxon>
        <taxon>asterids</taxon>
        <taxon>lamiids</taxon>
        <taxon>Gentianales</taxon>
        <taxon>Rubiaceae</taxon>
        <taxon>Cinchonoideae</taxon>
        <taxon>Cinchoneae</taxon>
        <taxon>Cinchona</taxon>
    </lineage>
</organism>
<evidence type="ECO:0000313" key="1">
    <source>
        <dbReference type="EMBL" id="KAL3500071.1"/>
    </source>
</evidence>
<keyword evidence="2" id="KW-1185">Reference proteome</keyword>
<dbReference type="AlphaFoldDB" id="A0ABD2XZ83"/>
<reference evidence="1 2" key="1">
    <citation type="submission" date="2024-11" db="EMBL/GenBank/DDBJ databases">
        <title>A near-complete genome assembly of Cinchona calisaya.</title>
        <authorList>
            <person name="Lian D.C."/>
            <person name="Zhao X.W."/>
            <person name="Wei L."/>
        </authorList>
    </citation>
    <scope>NUCLEOTIDE SEQUENCE [LARGE SCALE GENOMIC DNA]</scope>
    <source>
        <tissue evidence="1">Nenye</tissue>
    </source>
</reference>
<evidence type="ECO:0000313" key="2">
    <source>
        <dbReference type="Proteomes" id="UP001630127"/>
    </source>
</evidence>
<name>A0ABD2XZ83_9GENT</name>